<dbReference type="PANTHER" id="PTHR13362:SF2">
    <property type="entry name" value="SMALL RIBOSOMAL SUBUNIT PROTEIN MS33"/>
    <property type="match status" value="1"/>
</dbReference>
<evidence type="ECO:0000256" key="4">
    <source>
        <dbReference type="ARBA" id="ARBA00023128"/>
    </source>
</evidence>
<evidence type="ECO:0000313" key="8">
    <source>
        <dbReference type="EnsemblPlants" id="ONIVA05G03190.1"/>
    </source>
</evidence>
<dbReference type="InterPro" id="IPR013219">
    <property type="entry name" value="Ribosomal_mS33"/>
</dbReference>
<keyword evidence="3" id="KW-0689">Ribosomal protein</keyword>
<dbReference type="GO" id="GO:0005739">
    <property type="term" value="C:mitochondrion"/>
    <property type="evidence" value="ECO:0007669"/>
    <property type="project" value="UniProtKB-SubCell"/>
</dbReference>
<dbReference type="PANTHER" id="PTHR13362">
    <property type="entry name" value="MITOCHONDRIAL RIBOSOMAL PROTEIN S33"/>
    <property type="match status" value="1"/>
</dbReference>
<organism evidence="8">
    <name type="scientific">Oryza nivara</name>
    <name type="common">Indian wild rice</name>
    <name type="synonym">Oryza sativa f. spontanea</name>
    <dbReference type="NCBI Taxonomy" id="4536"/>
    <lineage>
        <taxon>Eukaryota</taxon>
        <taxon>Viridiplantae</taxon>
        <taxon>Streptophyta</taxon>
        <taxon>Embryophyta</taxon>
        <taxon>Tracheophyta</taxon>
        <taxon>Spermatophyta</taxon>
        <taxon>Magnoliopsida</taxon>
        <taxon>Liliopsida</taxon>
        <taxon>Poales</taxon>
        <taxon>Poaceae</taxon>
        <taxon>BOP clade</taxon>
        <taxon>Oryzoideae</taxon>
        <taxon>Oryzeae</taxon>
        <taxon>Oryzinae</taxon>
        <taxon>Oryza</taxon>
    </lineage>
</organism>
<name>A0A0E0H9D6_ORYNI</name>
<evidence type="ECO:0000256" key="7">
    <source>
        <dbReference type="SAM" id="MobiDB-lite"/>
    </source>
</evidence>
<dbReference type="OMA" id="QACHITT"/>
<accession>A0A0E0H9D6</accession>
<dbReference type="AlphaFoldDB" id="A0A0E0H9D6"/>
<dbReference type="Gramene" id="ONIVA05G03190.1">
    <property type="protein sequence ID" value="ONIVA05G03190.1"/>
    <property type="gene ID" value="ONIVA05G03190"/>
</dbReference>
<keyword evidence="5" id="KW-0687">Ribonucleoprotein</keyword>
<evidence type="ECO:0000256" key="1">
    <source>
        <dbReference type="ARBA" id="ARBA00004173"/>
    </source>
</evidence>
<dbReference type="HOGENOM" id="CLU_150777_1_0_1"/>
<dbReference type="STRING" id="4536.A0A0E0H9D6"/>
<evidence type="ECO:0000256" key="3">
    <source>
        <dbReference type="ARBA" id="ARBA00022980"/>
    </source>
</evidence>
<evidence type="ECO:0000256" key="5">
    <source>
        <dbReference type="ARBA" id="ARBA00023274"/>
    </source>
</evidence>
<evidence type="ECO:0000313" key="9">
    <source>
        <dbReference type="Proteomes" id="UP000006591"/>
    </source>
</evidence>
<comment type="similarity">
    <text evidence="2">Belongs to the mitochondrion-specific ribosomal protein mS33 family.</text>
</comment>
<keyword evidence="4" id="KW-0496">Mitochondrion</keyword>
<reference evidence="8" key="2">
    <citation type="submission" date="2018-04" db="EMBL/GenBank/DDBJ databases">
        <title>OnivRS2 (Oryza nivara Reference Sequence Version 2).</title>
        <authorList>
            <person name="Zhang J."/>
            <person name="Kudrna D."/>
            <person name="Lee S."/>
            <person name="Talag J."/>
            <person name="Rajasekar S."/>
            <person name="Welchert J."/>
            <person name="Hsing Y.-I."/>
            <person name="Wing R.A."/>
        </authorList>
    </citation>
    <scope>NUCLEOTIDE SEQUENCE [LARGE SCALE GENOMIC DNA]</scope>
    <source>
        <strain evidence="8">SL10</strain>
    </source>
</reference>
<evidence type="ECO:0000256" key="6">
    <source>
        <dbReference type="ARBA" id="ARBA00035132"/>
    </source>
</evidence>
<feature type="region of interest" description="Disordered" evidence="7">
    <location>
        <begin position="129"/>
        <end position="154"/>
    </location>
</feature>
<sequence length="154" mass="16461">MGLKCADGQACHITTSLGPNTPFLGPISGYRVATPRPGGQIASWEEAAAAMSAGVGGLRQLLAAAVTTGVAEARAAIFGHALNPTGKRAATKLLRKKMVGEQLAQWYPYDIKRDDPLVMAREEKARLSKLEMLKRRGKGPPKKGQGRRAVKRSK</sequence>
<protein>
    <recommendedName>
        <fullName evidence="6">Small ribosomal subunit protein mS33</fullName>
    </recommendedName>
</protein>
<keyword evidence="9" id="KW-1185">Reference proteome</keyword>
<dbReference type="EnsemblPlants" id="ONIVA05G03190.1">
    <property type="protein sequence ID" value="ONIVA05G03190.1"/>
    <property type="gene ID" value="ONIVA05G03190"/>
</dbReference>
<dbReference type="GO" id="GO:0005840">
    <property type="term" value="C:ribosome"/>
    <property type="evidence" value="ECO:0007669"/>
    <property type="project" value="UniProtKB-KW"/>
</dbReference>
<dbReference type="Pfam" id="PF08293">
    <property type="entry name" value="MRP-S33"/>
    <property type="match status" value="1"/>
</dbReference>
<reference evidence="8" key="1">
    <citation type="submission" date="2015-04" db="UniProtKB">
        <authorList>
            <consortium name="EnsemblPlants"/>
        </authorList>
    </citation>
    <scope>IDENTIFICATION</scope>
    <source>
        <strain evidence="8">SL10</strain>
    </source>
</reference>
<dbReference type="eggNOG" id="KOG4844">
    <property type="taxonomic scope" value="Eukaryota"/>
</dbReference>
<feature type="compositionally biased region" description="Basic residues" evidence="7">
    <location>
        <begin position="135"/>
        <end position="154"/>
    </location>
</feature>
<proteinExistence type="inferred from homology"/>
<dbReference type="GO" id="GO:1990904">
    <property type="term" value="C:ribonucleoprotein complex"/>
    <property type="evidence" value="ECO:0007669"/>
    <property type="project" value="UniProtKB-KW"/>
</dbReference>
<evidence type="ECO:0000256" key="2">
    <source>
        <dbReference type="ARBA" id="ARBA00008970"/>
    </source>
</evidence>
<comment type="subcellular location">
    <subcellularLocation>
        <location evidence="1">Mitochondrion</location>
    </subcellularLocation>
</comment>
<dbReference type="Proteomes" id="UP000006591">
    <property type="component" value="Chromosome 5"/>
</dbReference>